<organism evidence="1 2">
    <name type="scientific">Dryococelus australis</name>
    <dbReference type="NCBI Taxonomy" id="614101"/>
    <lineage>
        <taxon>Eukaryota</taxon>
        <taxon>Metazoa</taxon>
        <taxon>Ecdysozoa</taxon>
        <taxon>Arthropoda</taxon>
        <taxon>Hexapoda</taxon>
        <taxon>Insecta</taxon>
        <taxon>Pterygota</taxon>
        <taxon>Neoptera</taxon>
        <taxon>Polyneoptera</taxon>
        <taxon>Phasmatodea</taxon>
        <taxon>Verophasmatodea</taxon>
        <taxon>Anareolatae</taxon>
        <taxon>Phasmatidae</taxon>
        <taxon>Eurycanthinae</taxon>
        <taxon>Dryococelus</taxon>
    </lineage>
</organism>
<keyword evidence="2" id="KW-1185">Reference proteome</keyword>
<protein>
    <submittedName>
        <fullName evidence="1">Uncharacterized protein</fullName>
    </submittedName>
</protein>
<dbReference type="EMBL" id="JARBHB010000003">
    <property type="protein sequence ID" value="KAJ8889864.1"/>
    <property type="molecule type" value="Genomic_DNA"/>
</dbReference>
<sequence>MAVKLLSRILARYTFPNVKIDLLNSAFCSSFEKWSSSAALDTCFSVERILLVVMQTLQNLPEAEGSEVVLSSGRLLCSIVASKLSVSLVKTVSSTINAYMEHVLGLLPDSMKNTSGFSDIVLRAAIVINNIFSSSLR</sequence>
<evidence type="ECO:0000313" key="1">
    <source>
        <dbReference type="EMBL" id="KAJ8889864.1"/>
    </source>
</evidence>
<comment type="caution">
    <text evidence="1">The sequence shown here is derived from an EMBL/GenBank/DDBJ whole genome shotgun (WGS) entry which is preliminary data.</text>
</comment>
<dbReference type="Proteomes" id="UP001159363">
    <property type="component" value="Chromosome 3"/>
</dbReference>
<reference evidence="1 2" key="1">
    <citation type="submission" date="2023-02" db="EMBL/GenBank/DDBJ databases">
        <title>LHISI_Scaffold_Assembly.</title>
        <authorList>
            <person name="Stuart O.P."/>
            <person name="Cleave R."/>
            <person name="Magrath M.J.L."/>
            <person name="Mikheyev A.S."/>
        </authorList>
    </citation>
    <scope>NUCLEOTIDE SEQUENCE [LARGE SCALE GENOMIC DNA]</scope>
    <source>
        <strain evidence="1">Daus_M_001</strain>
        <tissue evidence="1">Leg muscle</tissue>
    </source>
</reference>
<name>A0ABQ9HZS8_9NEOP</name>
<evidence type="ECO:0000313" key="2">
    <source>
        <dbReference type="Proteomes" id="UP001159363"/>
    </source>
</evidence>
<gene>
    <name evidence="1" type="ORF">PR048_009369</name>
</gene>
<proteinExistence type="predicted"/>
<accession>A0ABQ9HZS8</accession>